<dbReference type="InterPro" id="IPR013543">
    <property type="entry name" value="Ca/CaM-dep_prot_kinase-assoc"/>
</dbReference>
<reference evidence="3" key="1">
    <citation type="journal article" date="2019" name="Int. J. Syst. Evol. Microbiol.">
        <title>The Global Catalogue of Microorganisms (GCM) 10K type strain sequencing project: providing services to taxonomists for standard genome sequencing and annotation.</title>
        <authorList>
            <consortium name="The Broad Institute Genomics Platform"/>
            <consortium name="The Broad Institute Genome Sequencing Center for Infectious Disease"/>
            <person name="Wu L."/>
            <person name="Ma J."/>
        </authorList>
    </citation>
    <scope>NUCLEOTIDE SEQUENCE [LARGE SCALE GENOMIC DNA]</scope>
    <source>
        <strain evidence="3">CCUG 42722</strain>
    </source>
</reference>
<dbReference type="InterPro" id="IPR011944">
    <property type="entry name" value="Steroid_delta5-4_isomerase"/>
</dbReference>
<accession>A0ABV9HDX6</accession>
<protein>
    <submittedName>
        <fullName evidence="2">SgcJ/EcaC family oxidoreductase</fullName>
    </submittedName>
</protein>
<dbReference type="NCBIfam" id="TIGR02246">
    <property type="entry name" value="SgcJ/EcaC family oxidoreductase"/>
    <property type="match status" value="1"/>
</dbReference>
<dbReference type="SUPFAM" id="SSF54427">
    <property type="entry name" value="NTF2-like"/>
    <property type="match status" value="1"/>
</dbReference>
<dbReference type="PIRSF" id="PIRSF028470">
    <property type="entry name" value="UCP028470"/>
    <property type="match status" value="1"/>
</dbReference>
<proteinExistence type="predicted"/>
<evidence type="ECO:0000313" key="3">
    <source>
        <dbReference type="Proteomes" id="UP001596011"/>
    </source>
</evidence>
<comment type="caution">
    <text evidence="2">The sequence shown here is derived from an EMBL/GenBank/DDBJ whole genome shotgun (WGS) entry which is preliminary data.</text>
</comment>
<evidence type="ECO:0000313" key="2">
    <source>
        <dbReference type="EMBL" id="MFC4627301.1"/>
    </source>
</evidence>
<gene>
    <name evidence="2" type="ORF">ACFO6V_03590</name>
</gene>
<keyword evidence="3" id="KW-1185">Reference proteome</keyword>
<dbReference type="InterPro" id="IPR032710">
    <property type="entry name" value="NTF2-like_dom_sf"/>
</dbReference>
<organism evidence="2 3">
    <name type="scientific">Promicromonospora alba</name>
    <dbReference type="NCBI Taxonomy" id="1616110"/>
    <lineage>
        <taxon>Bacteria</taxon>
        <taxon>Bacillati</taxon>
        <taxon>Actinomycetota</taxon>
        <taxon>Actinomycetes</taxon>
        <taxon>Micrococcales</taxon>
        <taxon>Promicromonosporaceae</taxon>
        <taxon>Promicromonospora</taxon>
    </lineage>
</organism>
<name>A0ABV9HDX6_9MICO</name>
<dbReference type="RefSeq" id="WP_377132308.1">
    <property type="nucleotide sequence ID" value="NZ_JBHSFI010000002.1"/>
</dbReference>
<sequence>MNSSVKKPRRLRKTVGLVAVTAVLAAAATVGITGIATADNREAASQSGKKTGKAPTEQEIAALFDEWNAALGTGDAEVVADRYAPDGVLLPTVSKQVRTDRAGIVDYFEHFQENDPVGEKTETIITVLDRNTAVDAGTYVFTLTDPETGEVRDVEARYTYVYEKIDGDWLIVNHHSSAMPAGD</sequence>
<evidence type="ECO:0000259" key="1">
    <source>
        <dbReference type="Pfam" id="PF08332"/>
    </source>
</evidence>
<dbReference type="Proteomes" id="UP001596011">
    <property type="component" value="Unassembled WGS sequence"/>
</dbReference>
<dbReference type="CDD" id="cd00531">
    <property type="entry name" value="NTF2_like"/>
    <property type="match status" value="1"/>
</dbReference>
<feature type="domain" description="Calcium/calmodulin-dependent protein kinase II association-domain" evidence="1">
    <location>
        <begin position="57"/>
        <end position="180"/>
    </location>
</feature>
<dbReference type="InterPro" id="IPR016887">
    <property type="entry name" value="UCP028470_steroid_isom-rel"/>
</dbReference>
<dbReference type="EMBL" id="JBHSFI010000002">
    <property type="protein sequence ID" value="MFC4627301.1"/>
    <property type="molecule type" value="Genomic_DNA"/>
</dbReference>
<dbReference type="Pfam" id="PF08332">
    <property type="entry name" value="CaMKII_AD"/>
    <property type="match status" value="1"/>
</dbReference>
<dbReference type="Gene3D" id="3.10.450.50">
    <property type="match status" value="1"/>
</dbReference>